<dbReference type="EMBL" id="BJZO01000026">
    <property type="protein sequence ID" value="GEO81088.1"/>
    <property type="molecule type" value="Genomic_DNA"/>
</dbReference>
<dbReference type="NCBIfam" id="TIGR01285">
    <property type="entry name" value="nifN"/>
    <property type="match status" value="1"/>
</dbReference>
<dbReference type="Gene3D" id="3.40.50.1980">
    <property type="entry name" value="Nitrogenase molybdenum iron protein domain"/>
    <property type="match status" value="3"/>
</dbReference>
<comment type="function">
    <text evidence="1">This protein may play a role in the biosynthesis of the prosthetic group of nitrogenase (FeMo cofactor).</text>
</comment>
<feature type="compositionally biased region" description="Basic and acidic residues" evidence="4">
    <location>
        <begin position="453"/>
        <end position="462"/>
    </location>
</feature>
<evidence type="ECO:0000259" key="5">
    <source>
        <dbReference type="Pfam" id="PF00148"/>
    </source>
</evidence>
<evidence type="ECO:0000256" key="4">
    <source>
        <dbReference type="SAM" id="MobiDB-lite"/>
    </source>
</evidence>
<evidence type="ECO:0000256" key="3">
    <source>
        <dbReference type="ARBA" id="ARBA00011002"/>
    </source>
</evidence>
<dbReference type="InterPro" id="IPR005975">
    <property type="entry name" value="Nase_Mo-Fe_CF"/>
</dbReference>
<dbReference type="CDD" id="cd01966">
    <property type="entry name" value="Nitrogenase_NifN_1"/>
    <property type="match status" value="1"/>
</dbReference>
<dbReference type="UniPathway" id="UPA00782"/>
<evidence type="ECO:0000256" key="1">
    <source>
        <dbReference type="ARBA" id="ARBA00003171"/>
    </source>
</evidence>
<dbReference type="Gene3D" id="6.10.250.1090">
    <property type="match status" value="1"/>
</dbReference>
<dbReference type="AlphaFoldDB" id="A0A512H6N7"/>
<dbReference type="GO" id="GO:0065003">
    <property type="term" value="P:protein-containing complex assembly"/>
    <property type="evidence" value="ECO:0007669"/>
    <property type="project" value="InterPro"/>
</dbReference>
<dbReference type="GO" id="GO:0009399">
    <property type="term" value="P:nitrogen fixation"/>
    <property type="evidence" value="ECO:0007669"/>
    <property type="project" value="InterPro"/>
</dbReference>
<comment type="caution">
    <text evidence="6">The sequence shown here is derived from an EMBL/GenBank/DDBJ whole genome shotgun (WGS) entry which is preliminary data.</text>
</comment>
<comment type="similarity">
    <text evidence="3">Belongs to the NifD/NifK/NifE/NifN family.</text>
</comment>
<comment type="pathway">
    <text evidence="2">Cofactor biosynthesis; Fe-Mo cofactor biosynthesis.</text>
</comment>
<keyword evidence="7" id="KW-1185">Reference proteome</keyword>
<feature type="compositionally biased region" description="Low complexity" evidence="4">
    <location>
        <begin position="1"/>
        <end position="13"/>
    </location>
</feature>
<reference evidence="6 7" key="1">
    <citation type="submission" date="2019-07" db="EMBL/GenBank/DDBJ databases">
        <title>Whole genome shotgun sequence of Rhodospirillum oryzae NBRC 107573.</title>
        <authorList>
            <person name="Hosoyama A."/>
            <person name="Uohara A."/>
            <person name="Ohji S."/>
            <person name="Ichikawa N."/>
        </authorList>
    </citation>
    <scope>NUCLEOTIDE SEQUENCE [LARGE SCALE GENOMIC DNA]</scope>
    <source>
        <strain evidence="6 7">NBRC 107573</strain>
    </source>
</reference>
<gene>
    <name evidence="6" type="ORF">ROR02_12190</name>
</gene>
<feature type="region of interest" description="Disordered" evidence="4">
    <location>
        <begin position="453"/>
        <end position="480"/>
    </location>
</feature>
<name>A0A512H6N7_9PROT</name>
<dbReference type="InterPro" id="IPR050152">
    <property type="entry name" value="ChlB/BchB/BchZ"/>
</dbReference>
<feature type="region of interest" description="Disordered" evidence="4">
    <location>
        <begin position="499"/>
        <end position="519"/>
    </location>
</feature>
<protein>
    <submittedName>
        <fullName evidence="6">Nitrogenase molybdenum-cofactor biosynthesis protein NifN</fullName>
    </submittedName>
</protein>
<dbReference type="GO" id="GO:0016491">
    <property type="term" value="F:oxidoreductase activity"/>
    <property type="evidence" value="ECO:0007669"/>
    <property type="project" value="InterPro"/>
</dbReference>
<dbReference type="Pfam" id="PF00148">
    <property type="entry name" value="Oxidored_nitro"/>
    <property type="match status" value="1"/>
</dbReference>
<dbReference type="SUPFAM" id="SSF53807">
    <property type="entry name" value="Helical backbone' metal receptor"/>
    <property type="match status" value="1"/>
</dbReference>
<dbReference type="InterPro" id="IPR000510">
    <property type="entry name" value="Nase/OxRdtase_comp1"/>
</dbReference>
<dbReference type="PANTHER" id="PTHR33712">
    <property type="entry name" value="LIGHT-INDEPENDENT PROTOCHLOROPHYLLIDE REDUCTASE SUBUNIT B"/>
    <property type="match status" value="1"/>
</dbReference>
<sequence length="519" mass="54070">MSAPPAASGPEGATSVRAARGGGLPRSNKALSVSPLKISAPLGAALAFLGVERCLPCLHGTQGCTAFALVLLVRHFREPIPLQTTAMGEVSTILGGFDNVEQALLNIQKRAHPRVIALLTTALTETRGEDMVGDVAAIRRKHRELDDTAVVLTRVPDFAGSLETGWTKAVCALIETLVPEGEGPREADHIAVLPGAHLTPADIEEVRALIEAFGLKATILPDLSDSLDGHVPDAWSLTSLGGTPVNAIKGLGRTRAALVIGEHMRPAGALLEARTGVPAIHLDTVTGLPATDRLIEVLTELSGRPAPKSVRRQRSRLQDALMDAHFFFGGTRIALAGEPDFVWSMGTLLTGLGAILQTVVVPVDAPHLAALPAESILVGDLEDLGTRAKGCDLLIASTNGQWPARHAGVPLFRAGFPVIDRLGVPFRCSVGYRGTRDLVFALGNALIESSEARHAAHDHAEGEPDALGNAGASDASLPASGPVCQETSACGACAPPSAFHQTEDTEHGRPAGRPQAAIG</sequence>
<proteinExistence type="inferred from homology"/>
<evidence type="ECO:0000313" key="6">
    <source>
        <dbReference type="EMBL" id="GEO81088.1"/>
    </source>
</evidence>
<dbReference type="RefSeq" id="WP_147163129.1">
    <property type="nucleotide sequence ID" value="NZ_BJZO01000026.1"/>
</dbReference>
<dbReference type="PANTHER" id="PTHR33712:SF7">
    <property type="entry name" value="LIGHT-INDEPENDENT PROTOCHLOROPHYLLIDE REDUCTASE SUBUNIT B"/>
    <property type="match status" value="1"/>
</dbReference>
<accession>A0A512H6N7</accession>
<evidence type="ECO:0000313" key="7">
    <source>
        <dbReference type="Proteomes" id="UP000321567"/>
    </source>
</evidence>
<feature type="region of interest" description="Disordered" evidence="4">
    <location>
        <begin position="1"/>
        <end position="22"/>
    </location>
</feature>
<organism evidence="6 7">
    <name type="scientific">Pararhodospirillum oryzae</name>
    <dbReference type="NCBI Taxonomy" id="478448"/>
    <lineage>
        <taxon>Bacteria</taxon>
        <taxon>Pseudomonadati</taxon>
        <taxon>Pseudomonadota</taxon>
        <taxon>Alphaproteobacteria</taxon>
        <taxon>Rhodospirillales</taxon>
        <taxon>Rhodospirillaceae</taxon>
        <taxon>Pararhodospirillum</taxon>
    </lineage>
</organism>
<dbReference type="Proteomes" id="UP000321567">
    <property type="component" value="Unassembled WGS sequence"/>
</dbReference>
<dbReference type="OrthoDB" id="9800746at2"/>
<feature type="domain" description="Nitrogenase/oxidoreductase component 1" evidence="5">
    <location>
        <begin position="39"/>
        <end position="446"/>
    </location>
</feature>
<evidence type="ECO:0000256" key="2">
    <source>
        <dbReference type="ARBA" id="ARBA00005155"/>
    </source>
</evidence>